<dbReference type="EMBL" id="BKAJ01000020">
    <property type="protein sequence ID" value="GEP54024.1"/>
    <property type="molecule type" value="Genomic_DNA"/>
</dbReference>
<dbReference type="RefSeq" id="WP_147147176.1">
    <property type="nucleotide sequence ID" value="NZ_BKAJ01000020.1"/>
</dbReference>
<keyword evidence="2" id="KW-1185">Reference proteome</keyword>
<dbReference type="AlphaFoldDB" id="A0A512N4W4"/>
<organism evidence="1 2">
    <name type="scientific">Reyranella soli</name>
    <dbReference type="NCBI Taxonomy" id="1230389"/>
    <lineage>
        <taxon>Bacteria</taxon>
        <taxon>Pseudomonadati</taxon>
        <taxon>Pseudomonadota</taxon>
        <taxon>Alphaproteobacteria</taxon>
        <taxon>Hyphomicrobiales</taxon>
        <taxon>Reyranellaceae</taxon>
        <taxon>Reyranella</taxon>
    </lineage>
</organism>
<protein>
    <submittedName>
        <fullName evidence="1">Uncharacterized protein</fullName>
    </submittedName>
</protein>
<name>A0A512N4W4_9HYPH</name>
<evidence type="ECO:0000313" key="2">
    <source>
        <dbReference type="Proteomes" id="UP000321058"/>
    </source>
</evidence>
<sequence length="525" mass="60190">MFSVILYGRNDSHGYNLHKRAAISFNALAEVMSDPDDEILFVDYNTPDDHPTFPEAIHDTLTDKAKQVMRVLRVRPDQHVRHRLKTHLVALEAQSRNVALRRSNPRNRWILYTNTDMLLVPRNEKESLSDILGAIPDGFYQVPRFEIPEMLWEAAFDRRDPVGNLAKLRDWSVRFHLNQVVHNYMPMKYDALGDFQAALRDDMFAIHGFDEDMILGWHCDSNLAARLALYRGRVDTLVDKLFGYHCDHTRVAAANNKGRATRMNDQDRFIWNVATPYVPAQAETWGWPDVEIEEIRLDRETPYQRYSAGLDKAIEPATMPFVETSLEWQLFDDLTYDLPHTLPFVCDQVVTFPRSTNLMLVATRPDFVSSFAKAWKGMGFTGPLLIPQECEGLPPDLPGVERAPFAEQLASAELFIFEFGLATQTATEPVRAGRQMGPIDKKRLKVAERLFKRAAATEAETRPEGRRVPRRFIGVNVIYNKFWHTFTNYVGANINPFCSQVLAGLPREDESLKGKVLKFRGRHAL</sequence>
<accession>A0A512N4W4</accession>
<dbReference type="SUPFAM" id="SSF53448">
    <property type="entry name" value="Nucleotide-diphospho-sugar transferases"/>
    <property type="match status" value="1"/>
</dbReference>
<comment type="caution">
    <text evidence="1">The sequence shown here is derived from an EMBL/GenBank/DDBJ whole genome shotgun (WGS) entry which is preliminary data.</text>
</comment>
<evidence type="ECO:0000313" key="1">
    <source>
        <dbReference type="EMBL" id="GEP54024.1"/>
    </source>
</evidence>
<proteinExistence type="predicted"/>
<dbReference type="OrthoDB" id="7368301at2"/>
<gene>
    <name evidence="1" type="ORF">RSO01_11900</name>
</gene>
<dbReference type="InterPro" id="IPR029044">
    <property type="entry name" value="Nucleotide-diphossugar_trans"/>
</dbReference>
<reference evidence="1 2" key="1">
    <citation type="submission" date="2019-07" db="EMBL/GenBank/DDBJ databases">
        <title>Whole genome shotgun sequence of Reyranella soli NBRC 108950.</title>
        <authorList>
            <person name="Hosoyama A."/>
            <person name="Uohara A."/>
            <person name="Ohji S."/>
            <person name="Ichikawa N."/>
        </authorList>
    </citation>
    <scope>NUCLEOTIDE SEQUENCE [LARGE SCALE GENOMIC DNA]</scope>
    <source>
        <strain evidence="1 2">NBRC 108950</strain>
    </source>
</reference>
<dbReference type="Proteomes" id="UP000321058">
    <property type="component" value="Unassembled WGS sequence"/>
</dbReference>